<dbReference type="SUPFAM" id="SSF49363">
    <property type="entry name" value="Purple acid phosphatase, N-terminal domain"/>
    <property type="match status" value="1"/>
</dbReference>
<dbReference type="PANTHER" id="PTHR22953">
    <property type="entry name" value="ACID PHOSPHATASE RELATED"/>
    <property type="match status" value="1"/>
</dbReference>
<dbReference type="InterPro" id="IPR008963">
    <property type="entry name" value="Purple_acid_Pase-like_N"/>
</dbReference>
<evidence type="ECO:0000313" key="3">
    <source>
        <dbReference type="Proteomes" id="UP001177140"/>
    </source>
</evidence>
<evidence type="ECO:0008006" key="4">
    <source>
        <dbReference type="Google" id="ProtNLM"/>
    </source>
</evidence>
<dbReference type="PANTHER" id="PTHR22953:SF153">
    <property type="entry name" value="PURPLE ACID PHOSPHATASE"/>
    <property type="match status" value="1"/>
</dbReference>
<sequence>MFVHPPPRDDISIRSEVLSDFSSTSPQQVEYGIREGTYNLSVIGSSYSYKYLIYQSGEIHNVVIGLLIPYTTIIVGDLGQAGWTATTLNHIARLLWDLSYAGYYQPRWDSFGQIVEPLASQRTWMVTQGNHEIEYIPIFYPGSFATYNARWHMLKPVDRNRTPWLIVIVHTPWYTTNIDHQLEYASVGIKNAMEELIYEARVDAVFAGQQVWSGHITIGDGGNREGLSD</sequence>
<organism evidence="2 3">
    <name type="scientific">Papaver nudicaule</name>
    <name type="common">Iceland poppy</name>
    <dbReference type="NCBI Taxonomy" id="74823"/>
    <lineage>
        <taxon>Eukaryota</taxon>
        <taxon>Viridiplantae</taxon>
        <taxon>Streptophyta</taxon>
        <taxon>Embryophyta</taxon>
        <taxon>Tracheophyta</taxon>
        <taxon>Spermatophyta</taxon>
        <taxon>Magnoliopsida</taxon>
        <taxon>Ranunculales</taxon>
        <taxon>Papaveraceae</taxon>
        <taxon>Papaveroideae</taxon>
        <taxon>Papaver</taxon>
    </lineage>
</organism>
<feature type="non-terminal residue" evidence="2">
    <location>
        <position position="1"/>
    </location>
</feature>
<evidence type="ECO:0000313" key="2">
    <source>
        <dbReference type="EMBL" id="MCL7046342.1"/>
    </source>
</evidence>
<protein>
    <recommendedName>
        <fullName evidence="4">Acid phosphatase</fullName>
    </recommendedName>
</protein>
<proteinExistence type="predicted"/>
<evidence type="ECO:0000256" key="1">
    <source>
        <dbReference type="ARBA" id="ARBA00022729"/>
    </source>
</evidence>
<comment type="caution">
    <text evidence="2">The sequence shown here is derived from an EMBL/GenBank/DDBJ whole genome shotgun (WGS) entry which is preliminary data.</text>
</comment>
<dbReference type="InterPro" id="IPR029052">
    <property type="entry name" value="Metallo-depent_PP-like"/>
</dbReference>
<dbReference type="GO" id="GO:0003993">
    <property type="term" value="F:acid phosphatase activity"/>
    <property type="evidence" value="ECO:0007669"/>
    <property type="project" value="InterPro"/>
</dbReference>
<dbReference type="GO" id="GO:0046872">
    <property type="term" value="F:metal ion binding"/>
    <property type="evidence" value="ECO:0007669"/>
    <property type="project" value="InterPro"/>
</dbReference>
<name>A0AA41VRY2_PAPNU</name>
<dbReference type="Proteomes" id="UP001177140">
    <property type="component" value="Unassembled WGS sequence"/>
</dbReference>
<dbReference type="Gene3D" id="3.60.21.10">
    <property type="match status" value="2"/>
</dbReference>
<accession>A0AA41VRY2</accession>
<keyword evidence="3" id="KW-1185">Reference proteome</keyword>
<dbReference type="InterPro" id="IPR039331">
    <property type="entry name" value="PAPs-like"/>
</dbReference>
<dbReference type="AlphaFoldDB" id="A0AA41VRY2"/>
<reference evidence="2" key="1">
    <citation type="submission" date="2022-03" db="EMBL/GenBank/DDBJ databases">
        <title>A functionally conserved STORR gene fusion in Papaver species that diverged 16.8 million years ago.</title>
        <authorList>
            <person name="Catania T."/>
        </authorList>
    </citation>
    <scope>NUCLEOTIDE SEQUENCE</scope>
    <source>
        <strain evidence="2">S-191538</strain>
    </source>
</reference>
<dbReference type="SUPFAM" id="SSF56300">
    <property type="entry name" value="Metallo-dependent phosphatases"/>
    <property type="match status" value="1"/>
</dbReference>
<gene>
    <name evidence="2" type="ORF">MKW94_024267</name>
</gene>
<dbReference type="EMBL" id="JAJJMA010280088">
    <property type="protein sequence ID" value="MCL7046342.1"/>
    <property type="molecule type" value="Genomic_DNA"/>
</dbReference>
<keyword evidence="1" id="KW-0732">Signal</keyword>